<keyword evidence="2" id="KW-0677">Repeat</keyword>
<dbReference type="Proteomes" id="UP000054725">
    <property type="component" value="Unassembled WGS sequence"/>
</dbReference>
<gene>
    <name evidence="3" type="ORF">Lnau_0141</name>
</gene>
<protein>
    <submittedName>
        <fullName evidence="3">Leucine-rich repeat-containing protein (Substrate of the Dot/Icm secretion system)</fullName>
    </submittedName>
</protein>
<dbReference type="RefSeq" id="WP_058503229.1">
    <property type="nucleotide sequence ID" value="NZ_CAAAIF010000002.1"/>
</dbReference>
<sequence>MTYYRVERIRDNFEYPAAEDLSSISYIDISANQLGELQRSKFEHLCACFTNPLDTLDLGSNELGQAKLEDFALDCLPKVRNLGLSGNELSKSSAVKVAKFLQTIPPEVESVDLSVNQFNNYSAEELIAILSALPKTLTKLNLSANNFANMDTEGLIDFLSRIPGHIVELDLCWNNFERKTPNEQLRILSAVPATVRALKVNIKITEQVEGFHFLSCLTAKLQARLTLLVIDWPNLRERSVKQVREMLNPVASQVELSFNSRDLGTARQAQLEKLAESLPDSVETFYLDGNERIELSRIWAELLSQKMRELISKEGVQSINFESIVLPKVIDSPLLKKLIEHYEKEKEGLSLLICGLLLQAKIRAVEFENNEPEAIEKRTQDALSFYFKAGTVDPSLRQIIEFLVWELKVTTDFSSVKERITQAHWAPPESYFPSHSFFAQEESAPMVSSIDRDCFRFGING</sequence>
<keyword evidence="1" id="KW-0433">Leucine-rich repeat</keyword>
<comment type="caution">
    <text evidence="3">The sequence shown here is derived from an EMBL/GenBank/DDBJ whole genome shotgun (WGS) entry which is preliminary data.</text>
</comment>
<evidence type="ECO:0000313" key="4">
    <source>
        <dbReference type="Proteomes" id="UP000054725"/>
    </source>
</evidence>
<dbReference type="PANTHER" id="PTHR45617:SF169">
    <property type="entry name" value="LRRCT DOMAIN-CONTAINING PROTEIN"/>
    <property type="match status" value="1"/>
</dbReference>
<evidence type="ECO:0000256" key="1">
    <source>
        <dbReference type="ARBA" id="ARBA00022614"/>
    </source>
</evidence>
<dbReference type="SUPFAM" id="SSF52047">
    <property type="entry name" value="RNI-like"/>
    <property type="match status" value="1"/>
</dbReference>
<dbReference type="EMBL" id="LNYO01000001">
    <property type="protein sequence ID" value="KTD39374.1"/>
    <property type="molecule type" value="Genomic_DNA"/>
</dbReference>
<dbReference type="InterPro" id="IPR032675">
    <property type="entry name" value="LRR_dom_sf"/>
</dbReference>
<proteinExistence type="predicted"/>
<reference evidence="3 4" key="1">
    <citation type="submission" date="2015-11" db="EMBL/GenBank/DDBJ databases">
        <title>Genomic analysis of 38 Legionella species identifies large and diverse effector repertoires.</title>
        <authorList>
            <person name="Burstein D."/>
            <person name="Amaro F."/>
            <person name="Zusman T."/>
            <person name="Lifshitz Z."/>
            <person name="Cohen O."/>
            <person name="Gilbert J.A."/>
            <person name="Pupko T."/>
            <person name="Shuman H.A."/>
            <person name="Segal G."/>
        </authorList>
    </citation>
    <scope>NUCLEOTIDE SEQUENCE [LARGE SCALE GENOMIC DNA]</scope>
    <source>
        <strain evidence="3 4">ATCC 49506</strain>
    </source>
</reference>
<dbReference type="PATRIC" id="fig|45070.6.peg.145"/>
<dbReference type="Gene3D" id="3.80.10.10">
    <property type="entry name" value="Ribonuclease Inhibitor"/>
    <property type="match status" value="1"/>
</dbReference>
<dbReference type="AlphaFoldDB" id="A0A0W0X467"/>
<dbReference type="STRING" id="45070.Lnau_0141"/>
<evidence type="ECO:0000313" key="3">
    <source>
        <dbReference type="EMBL" id="KTD39374.1"/>
    </source>
</evidence>
<dbReference type="OrthoDB" id="5634474at2"/>
<dbReference type="PANTHER" id="PTHR45617">
    <property type="entry name" value="LEUCINE RICH REPEAT FAMILY PROTEIN"/>
    <property type="match status" value="1"/>
</dbReference>
<organism evidence="3 4">
    <name type="scientific">Legionella nautarum</name>
    <dbReference type="NCBI Taxonomy" id="45070"/>
    <lineage>
        <taxon>Bacteria</taxon>
        <taxon>Pseudomonadati</taxon>
        <taxon>Pseudomonadota</taxon>
        <taxon>Gammaproteobacteria</taxon>
        <taxon>Legionellales</taxon>
        <taxon>Legionellaceae</taxon>
        <taxon>Legionella</taxon>
    </lineage>
</organism>
<name>A0A0W0X467_9GAMM</name>
<accession>A0A0W0X467</accession>
<keyword evidence="4" id="KW-1185">Reference proteome</keyword>
<evidence type="ECO:0000256" key="2">
    <source>
        <dbReference type="ARBA" id="ARBA00022737"/>
    </source>
</evidence>